<evidence type="ECO:0000313" key="11">
    <source>
        <dbReference type="Proteomes" id="UP001161422"/>
    </source>
</evidence>
<keyword evidence="11" id="KW-1185">Reference proteome</keyword>
<keyword evidence="6 8" id="KW-0234">DNA repair</keyword>
<name>A0AA37RYU9_9GAMM</name>
<dbReference type="InterPro" id="IPR037278">
    <property type="entry name" value="ARFGAP/RecO"/>
</dbReference>
<dbReference type="Gene3D" id="1.20.1440.120">
    <property type="entry name" value="Recombination protein O, C-terminal domain"/>
    <property type="match status" value="1"/>
</dbReference>
<proteinExistence type="inferred from homology"/>
<evidence type="ECO:0000256" key="4">
    <source>
        <dbReference type="ARBA" id="ARBA00022763"/>
    </source>
</evidence>
<dbReference type="HAMAP" id="MF_00201">
    <property type="entry name" value="RecO"/>
    <property type="match status" value="1"/>
</dbReference>
<gene>
    <name evidence="8 10" type="primary">recO</name>
    <name evidence="10" type="ORF">GCM10007895_24940</name>
</gene>
<evidence type="ECO:0000256" key="6">
    <source>
        <dbReference type="ARBA" id="ARBA00023204"/>
    </source>
</evidence>
<evidence type="ECO:0000256" key="8">
    <source>
        <dbReference type="HAMAP-Rule" id="MF_00201"/>
    </source>
</evidence>
<reference evidence="10" key="1">
    <citation type="journal article" date="2014" name="Int. J. Syst. Evol. Microbiol.">
        <title>Complete genome sequence of Corynebacterium casei LMG S-19264T (=DSM 44701T), isolated from a smear-ripened cheese.</title>
        <authorList>
            <consortium name="US DOE Joint Genome Institute (JGI-PGF)"/>
            <person name="Walter F."/>
            <person name="Albersmeier A."/>
            <person name="Kalinowski J."/>
            <person name="Ruckert C."/>
        </authorList>
    </citation>
    <scope>NUCLEOTIDE SEQUENCE</scope>
    <source>
        <strain evidence="10">NBRC 101628</strain>
    </source>
</reference>
<evidence type="ECO:0000256" key="7">
    <source>
        <dbReference type="ARBA" id="ARBA00033409"/>
    </source>
</evidence>
<dbReference type="InterPro" id="IPR042242">
    <property type="entry name" value="RecO_C"/>
</dbReference>
<dbReference type="InterPro" id="IPR003717">
    <property type="entry name" value="RecO"/>
</dbReference>
<dbReference type="GO" id="GO:0006310">
    <property type="term" value="P:DNA recombination"/>
    <property type="evidence" value="ECO:0007669"/>
    <property type="project" value="UniProtKB-UniRule"/>
</dbReference>
<evidence type="ECO:0000256" key="5">
    <source>
        <dbReference type="ARBA" id="ARBA00023172"/>
    </source>
</evidence>
<sequence length="233" mass="25897">MQRAYLLHSRPYQEHKLLIELLTESQGRIGAVVRVGTSKAQRLKRALLQPFQPLQIELSGRSQLKTLSRVEAAAPALPLVGKPQYAGLYLNELCVRLLAEGDPVPCVFDGYHQSLLGLAKAEPMEPTLRYFEWLLLDALGAAPSLQFDTQGGEIEAKGRYQLVPQQGFEASQLNEPGANYSGQTLESLSARQLTPEQWRESKHLLRQLLSPLLGDKPLTSRALFQPRKGDSSD</sequence>
<organism evidence="10 11">
    <name type="scientific">Paraferrimonas sedimenticola</name>
    <dbReference type="NCBI Taxonomy" id="375674"/>
    <lineage>
        <taxon>Bacteria</taxon>
        <taxon>Pseudomonadati</taxon>
        <taxon>Pseudomonadota</taxon>
        <taxon>Gammaproteobacteria</taxon>
        <taxon>Alteromonadales</taxon>
        <taxon>Ferrimonadaceae</taxon>
        <taxon>Paraferrimonas</taxon>
    </lineage>
</organism>
<dbReference type="InterPro" id="IPR012340">
    <property type="entry name" value="NA-bd_OB-fold"/>
</dbReference>
<dbReference type="RefSeq" id="WP_169902836.1">
    <property type="nucleotide sequence ID" value="NZ_BSNC01000006.1"/>
</dbReference>
<keyword evidence="5 8" id="KW-0233">DNA recombination</keyword>
<reference evidence="10" key="2">
    <citation type="submission" date="2023-01" db="EMBL/GenBank/DDBJ databases">
        <title>Draft genome sequence of Paraferrimonas sedimenticola strain NBRC 101628.</title>
        <authorList>
            <person name="Sun Q."/>
            <person name="Mori K."/>
        </authorList>
    </citation>
    <scope>NUCLEOTIDE SEQUENCE</scope>
    <source>
        <strain evidence="10">NBRC 101628</strain>
    </source>
</reference>
<keyword evidence="4 8" id="KW-0227">DNA damage</keyword>
<accession>A0AA37RYU9</accession>
<dbReference type="GO" id="GO:0043590">
    <property type="term" value="C:bacterial nucleoid"/>
    <property type="evidence" value="ECO:0007669"/>
    <property type="project" value="TreeGrafter"/>
</dbReference>
<evidence type="ECO:0000259" key="9">
    <source>
        <dbReference type="Pfam" id="PF11967"/>
    </source>
</evidence>
<dbReference type="GO" id="GO:0006302">
    <property type="term" value="P:double-strand break repair"/>
    <property type="evidence" value="ECO:0007669"/>
    <property type="project" value="TreeGrafter"/>
</dbReference>
<dbReference type="InterPro" id="IPR022572">
    <property type="entry name" value="DNA_rep/recomb_RecO_N"/>
</dbReference>
<feature type="domain" description="DNA replication/recombination mediator RecO N-terminal" evidence="9">
    <location>
        <begin position="2"/>
        <end position="74"/>
    </location>
</feature>
<dbReference type="PANTHER" id="PTHR33991:SF1">
    <property type="entry name" value="DNA REPAIR PROTEIN RECO"/>
    <property type="match status" value="1"/>
</dbReference>
<dbReference type="NCBIfam" id="TIGR00613">
    <property type="entry name" value="reco"/>
    <property type="match status" value="1"/>
</dbReference>
<comment type="function">
    <text evidence="1 8">Involved in DNA repair and RecF pathway recombination.</text>
</comment>
<dbReference type="EMBL" id="BSNC01000006">
    <property type="protein sequence ID" value="GLP97187.1"/>
    <property type="molecule type" value="Genomic_DNA"/>
</dbReference>
<dbReference type="Pfam" id="PF02565">
    <property type="entry name" value="RecO_C"/>
    <property type="match status" value="1"/>
</dbReference>
<dbReference type="Gene3D" id="2.40.50.140">
    <property type="entry name" value="Nucleic acid-binding proteins"/>
    <property type="match status" value="1"/>
</dbReference>
<dbReference type="AlphaFoldDB" id="A0AA37RYU9"/>
<comment type="similarity">
    <text evidence="2 8">Belongs to the RecO family.</text>
</comment>
<dbReference type="Pfam" id="PF11967">
    <property type="entry name" value="RecO_N"/>
    <property type="match status" value="1"/>
</dbReference>
<evidence type="ECO:0000313" key="10">
    <source>
        <dbReference type="EMBL" id="GLP97187.1"/>
    </source>
</evidence>
<evidence type="ECO:0000256" key="2">
    <source>
        <dbReference type="ARBA" id="ARBA00007452"/>
    </source>
</evidence>
<dbReference type="PANTHER" id="PTHR33991">
    <property type="entry name" value="DNA REPAIR PROTEIN RECO"/>
    <property type="match status" value="1"/>
</dbReference>
<dbReference type="Proteomes" id="UP001161422">
    <property type="component" value="Unassembled WGS sequence"/>
</dbReference>
<dbReference type="SUPFAM" id="SSF50249">
    <property type="entry name" value="Nucleic acid-binding proteins"/>
    <property type="match status" value="1"/>
</dbReference>
<protein>
    <recommendedName>
        <fullName evidence="3 8">DNA repair protein RecO</fullName>
    </recommendedName>
    <alternativeName>
        <fullName evidence="7 8">Recombination protein O</fullName>
    </alternativeName>
</protein>
<dbReference type="SUPFAM" id="SSF57863">
    <property type="entry name" value="ArfGap/RecO-like zinc finger"/>
    <property type="match status" value="1"/>
</dbReference>
<comment type="caution">
    <text evidence="10">The sequence shown here is derived from an EMBL/GenBank/DDBJ whole genome shotgun (WGS) entry which is preliminary data.</text>
</comment>
<evidence type="ECO:0000256" key="3">
    <source>
        <dbReference type="ARBA" id="ARBA00021310"/>
    </source>
</evidence>
<evidence type="ECO:0000256" key="1">
    <source>
        <dbReference type="ARBA" id="ARBA00003065"/>
    </source>
</evidence>